<dbReference type="PROSITE" id="PS51257">
    <property type="entry name" value="PROKAR_LIPOPROTEIN"/>
    <property type="match status" value="1"/>
</dbReference>
<reference evidence="2 3" key="1">
    <citation type="journal article" date="2019" name="Sci. Rep.">
        <title>Sulfobacillus thermotolerans: new insights into resistance and metabolic capacities of acidophilic chemolithotrophs.</title>
        <authorList>
            <person name="Panyushkina A.E."/>
            <person name="Babenko V.V."/>
            <person name="Nikitina A.S."/>
            <person name="Selezneva O.V."/>
            <person name="Tsaplina I.A."/>
            <person name="Letarova M.A."/>
            <person name="Kostryukova E.S."/>
            <person name="Letarov A.V."/>
        </authorList>
    </citation>
    <scope>NUCLEOTIDE SEQUENCE [LARGE SCALE GENOMIC DNA]</scope>
    <source>
        <strain evidence="2 3">Kr1</strain>
    </source>
</reference>
<dbReference type="EMBL" id="CP019454">
    <property type="protein sequence ID" value="AUW92687.1"/>
    <property type="molecule type" value="Genomic_DNA"/>
</dbReference>
<proteinExistence type="predicted"/>
<keyword evidence="1" id="KW-1133">Transmembrane helix</keyword>
<evidence type="ECO:0000256" key="1">
    <source>
        <dbReference type="SAM" id="Phobius"/>
    </source>
</evidence>
<evidence type="ECO:0000313" key="3">
    <source>
        <dbReference type="Proteomes" id="UP000325292"/>
    </source>
</evidence>
<keyword evidence="1" id="KW-0812">Transmembrane</keyword>
<evidence type="ECO:0000313" key="2">
    <source>
        <dbReference type="EMBL" id="AUW92687.1"/>
    </source>
</evidence>
<name>A0ABN5GX18_9FIRM</name>
<feature type="transmembrane region" description="Helical" evidence="1">
    <location>
        <begin position="39"/>
        <end position="64"/>
    </location>
</feature>
<dbReference type="Proteomes" id="UP000325292">
    <property type="component" value="Chromosome"/>
</dbReference>
<gene>
    <name evidence="2" type="ORF">BXT84_00880</name>
</gene>
<organism evidence="2 3">
    <name type="scientific">Sulfobacillus thermotolerans</name>
    <dbReference type="NCBI Taxonomy" id="338644"/>
    <lineage>
        <taxon>Bacteria</taxon>
        <taxon>Bacillati</taxon>
        <taxon>Bacillota</taxon>
        <taxon>Clostridia</taxon>
        <taxon>Eubacteriales</taxon>
        <taxon>Clostridiales Family XVII. Incertae Sedis</taxon>
        <taxon>Sulfobacillus</taxon>
    </lineage>
</organism>
<feature type="transmembrane region" description="Helical" evidence="1">
    <location>
        <begin position="6"/>
        <end position="27"/>
    </location>
</feature>
<keyword evidence="3" id="KW-1185">Reference proteome</keyword>
<protein>
    <submittedName>
        <fullName evidence="2">Uncharacterized protein</fullName>
    </submittedName>
</protein>
<accession>A0ABN5GX18</accession>
<keyword evidence="1" id="KW-0472">Membrane</keyword>
<sequence length="70" mass="7857">MKSIAWSPTVIWAVIGCGAAYFSVTYLMRWRTNNLIETLFGIVMGLLCISAVIRVGVNVGWWSFLYKPGK</sequence>